<dbReference type="SUPFAM" id="SSF141868">
    <property type="entry name" value="EAL domain-like"/>
    <property type="match status" value="1"/>
</dbReference>
<organism evidence="2 3">
    <name type="scientific">Acuticoccus sediminis</name>
    <dbReference type="NCBI Taxonomy" id="2184697"/>
    <lineage>
        <taxon>Bacteria</taxon>
        <taxon>Pseudomonadati</taxon>
        <taxon>Pseudomonadota</taxon>
        <taxon>Alphaproteobacteria</taxon>
        <taxon>Hyphomicrobiales</taxon>
        <taxon>Amorphaceae</taxon>
        <taxon>Acuticoccus</taxon>
    </lineage>
</organism>
<evidence type="ECO:0000313" key="3">
    <source>
        <dbReference type="Proteomes" id="UP000249590"/>
    </source>
</evidence>
<name>A0A8B2NUQ9_9HYPH</name>
<dbReference type="Pfam" id="PF00563">
    <property type="entry name" value="EAL"/>
    <property type="match status" value="1"/>
</dbReference>
<reference evidence="2 3" key="1">
    <citation type="submission" date="2018-05" db="EMBL/GenBank/DDBJ databases">
        <title>Acuticoccus sediminis sp. nov., isolated from deep-sea sediment of Indian Ocean.</title>
        <authorList>
            <person name="Liu X."/>
            <person name="Lai Q."/>
            <person name="Du Y."/>
            <person name="Sun F."/>
            <person name="Zhang X."/>
            <person name="Wang S."/>
            <person name="Shao Z."/>
        </authorList>
    </citation>
    <scope>NUCLEOTIDE SEQUENCE [LARGE SCALE GENOMIC DNA]</scope>
    <source>
        <strain evidence="2 3">PTG4-2</strain>
    </source>
</reference>
<dbReference type="OrthoDB" id="9814202at2"/>
<dbReference type="SMART" id="SM00052">
    <property type="entry name" value="EAL"/>
    <property type="match status" value="1"/>
</dbReference>
<dbReference type="PANTHER" id="PTHR33121:SF15">
    <property type="entry name" value="BLUE LIGHT- AND TEMPERATURE-REGULATED ANTIREPRESSOR BLUF"/>
    <property type="match status" value="1"/>
</dbReference>
<comment type="caution">
    <text evidence="2">The sequence shown here is derived from an EMBL/GenBank/DDBJ whole genome shotgun (WGS) entry which is preliminary data.</text>
</comment>
<dbReference type="InterPro" id="IPR035919">
    <property type="entry name" value="EAL_sf"/>
</dbReference>
<accession>A0A8B2NUQ9</accession>
<dbReference type="PANTHER" id="PTHR33121">
    <property type="entry name" value="CYCLIC DI-GMP PHOSPHODIESTERASE PDEF"/>
    <property type="match status" value="1"/>
</dbReference>
<protein>
    <submittedName>
        <fullName evidence="2">Diguanylate phosphodiesterase</fullName>
    </submittedName>
</protein>
<keyword evidence="3" id="KW-1185">Reference proteome</keyword>
<sequence>MGARSAMPRDFCDQCQSGDSLGFEFSFAFQPIVNVMTRSVFAYEALVRGPEGEGAETILSRLDTTNRYQFDQQARVKAIEMAARLFGETDARLSLNIMPNAIYDPVRCLRATLRAAKEHGFPLKRLMFEFTEHERVADIAHLRRIARHYSSCGFTTAIDDFGAGFAGLRFLADFVPHVVKLDGHLVHEIQHDRVRQAIVGGILATARDLDIAIVAEGIETNEEFGFLVDMGVELFQGFYFARPAFERLPELHFGGPIAIGVNAYAGTIPATN</sequence>
<dbReference type="PROSITE" id="PS50883">
    <property type="entry name" value="EAL"/>
    <property type="match status" value="1"/>
</dbReference>
<evidence type="ECO:0000313" key="2">
    <source>
        <dbReference type="EMBL" id="RAH99376.1"/>
    </source>
</evidence>
<dbReference type="InterPro" id="IPR050706">
    <property type="entry name" value="Cyclic-di-GMP_PDE-like"/>
</dbReference>
<dbReference type="CDD" id="cd01948">
    <property type="entry name" value="EAL"/>
    <property type="match status" value="1"/>
</dbReference>
<dbReference type="Proteomes" id="UP000249590">
    <property type="component" value="Unassembled WGS sequence"/>
</dbReference>
<dbReference type="EMBL" id="QHHQ01000005">
    <property type="protein sequence ID" value="RAH99376.1"/>
    <property type="molecule type" value="Genomic_DNA"/>
</dbReference>
<feature type="domain" description="EAL" evidence="1">
    <location>
        <begin position="4"/>
        <end position="257"/>
    </location>
</feature>
<evidence type="ECO:0000259" key="1">
    <source>
        <dbReference type="PROSITE" id="PS50883"/>
    </source>
</evidence>
<dbReference type="AlphaFoldDB" id="A0A8B2NUQ9"/>
<dbReference type="Gene3D" id="3.20.20.450">
    <property type="entry name" value="EAL domain"/>
    <property type="match status" value="1"/>
</dbReference>
<dbReference type="GO" id="GO:0071111">
    <property type="term" value="F:cyclic-guanylate-specific phosphodiesterase activity"/>
    <property type="evidence" value="ECO:0007669"/>
    <property type="project" value="InterPro"/>
</dbReference>
<dbReference type="InterPro" id="IPR001633">
    <property type="entry name" value="EAL_dom"/>
</dbReference>
<proteinExistence type="predicted"/>
<gene>
    <name evidence="2" type="ORF">DLJ53_22870</name>
</gene>